<dbReference type="SUPFAM" id="SSF54236">
    <property type="entry name" value="Ubiquitin-like"/>
    <property type="match status" value="1"/>
</dbReference>
<accession>A0A2A4ITG6</accession>
<feature type="domain" description="SNRNP25 ubiquitin-like" evidence="1">
    <location>
        <begin position="67"/>
        <end position="154"/>
    </location>
</feature>
<dbReference type="PANTHER" id="PTHR14942">
    <property type="entry name" value="U11/U12 SMALL NUCLEAR RIBONUCLEOPROTEIN 25 KDA PROTEIN"/>
    <property type="match status" value="1"/>
</dbReference>
<protein>
    <recommendedName>
        <fullName evidence="1">SNRNP25 ubiquitin-like domain-containing protein</fullName>
    </recommendedName>
</protein>
<dbReference type="EMBL" id="NWSH01008106">
    <property type="protein sequence ID" value="PCG62688.1"/>
    <property type="molecule type" value="Genomic_DNA"/>
</dbReference>
<dbReference type="InterPro" id="IPR039690">
    <property type="entry name" value="SNRNP25"/>
</dbReference>
<comment type="caution">
    <text evidence="2">The sequence shown here is derived from an EMBL/GenBank/DDBJ whole genome shotgun (WGS) entry which is preliminary data.</text>
</comment>
<name>A0A2A4ITG6_HELVI</name>
<dbReference type="STRING" id="7102.A0A2A4ITG6"/>
<dbReference type="CDD" id="cd17058">
    <property type="entry name" value="Ubl_SNRNP25"/>
    <property type="match status" value="1"/>
</dbReference>
<dbReference type="PANTHER" id="PTHR14942:SF0">
    <property type="entry name" value="U11_U12 SMALL NUCLEAR RIBONUCLEOPROTEIN 25 KDA PROTEIN"/>
    <property type="match status" value="1"/>
</dbReference>
<dbReference type="InterPro" id="IPR029071">
    <property type="entry name" value="Ubiquitin-like_domsf"/>
</dbReference>
<dbReference type="GO" id="GO:0000398">
    <property type="term" value="P:mRNA splicing, via spliceosome"/>
    <property type="evidence" value="ECO:0007669"/>
    <property type="project" value="InterPro"/>
</dbReference>
<dbReference type="InterPro" id="IPR040610">
    <property type="entry name" value="SNRNP25_ubiquitin"/>
</dbReference>
<evidence type="ECO:0000313" key="2">
    <source>
        <dbReference type="EMBL" id="PCG62688.1"/>
    </source>
</evidence>
<dbReference type="GO" id="GO:0005689">
    <property type="term" value="C:U12-type spliceosomal complex"/>
    <property type="evidence" value="ECO:0007669"/>
    <property type="project" value="TreeGrafter"/>
</dbReference>
<reference evidence="2" key="1">
    <citation type="submission" date="2017-09" db="EMBL/GenBank/DDBJ databases">
        <title>Contemporary evolution of a Lepidopteran species, Heliothis virescens, in response to modern agricultural practices.</title>
        <authorList>
            <person name="Fritz M.L."/>
            <person name="Deyonke A.M."/>
            <person name="Papanicolaou A."/>
            <person name="Micinski S."/>
            <person name="Westbrook J."/>
            <person name="Gould F."/>
        </authorList>
    </citation>
    <scope>NUCLEOTIDE SEQUENCE [LARGE SCALE GENOMIC DNA]</scope>
    <source>
        <strain evidence="2">HvINT-</strain>
        <tissue evidence="2">Whole body</tissue>
    </source>
</reference>
<organism evidence="2">
    <name type="scientific">Heliothis virescens</name>
    <name type="common">Tobacco budworm moth</name>
    <dbReference type="NCBI Taxonomy" id="7102"/>
    <lineage>
        <taxon>Eukaryota</taxon>
        <taxon>Metazoa</taxon>
        <taxon>Ecdysozoa</taxon>
        <taxon>Arthropoda</taxon>
        <taxon>Hexapoda</taxon>
        <taxon>Insecta</taxon>
        <taxon>Pterygota</taxon>
        <taxon>Neoptera</taxon>
        <taxon>Endopterygota</taxon>
        <taxon>Lepidoptera</taxon>
        <taxon>Glossata</taxon>
        <taxon>Ditrysia</taxon>
        <taxon>Noctuoidea</taxon>
        <taxon>Noctuidae</taxon>
        <taxon>Heliothinae</taxon>
        <taxon>Heliothis</taxon>
    </lineage>
</organism>
<evidence type="ECO:0000259" key="1">
    <source>
        <dbReference type="Pfam" id="PF18036"/>
    </source>
</evidence>
<proteinExistence type="predicted"/>
<dbReference type="Pfam" id="PF18036">
    <property type="entry name" value="Ubiquitin_4"/>
    <property type="match status" value="1"/>
</dbReference>
<dbReference type="Gene3D" id="3.10.20.90">
    <property type="entry name" value="Phosphatidylinositol 3-kinase Catalytic Subunit, Chain A, domain 1"/>
    <property type="match status" value="1"/>
</dbReference>
<sequence length="162" mass="18363">MASSEIIETTEYEEDLATSLSHDELLEVTQSSLATLLSNDSLLKDLPNDILIEEVLSQIAVEHGQSITIFVSRETEPTLKVIIPQSASVRGLKKAIQRHFELYQKRAGIKTKISWKYIWKTYNLNFDSIALDDDNAPIHNYGVTNKVTLQFKKKKGNKKKLS</sequence>
<dbReference type="AlphaFoldDB" id="A0A2A4ITG6"/>
<gene>
    <name evidence="2" type="ORF">B5V51_13886</name>
</gene>